<accession>A0A7G9RXV8</accession>
<dbReference type="GO" id="GO:0016787">
    <property type="term" value="F:hydrolase activity"/>
    <property type="evidence" value="ECO:0007669"/>
    <property type="project" value="UniProtKB-KW"/>
</dbReference>
<keyword evidence="4" id="KW-0067">ATP-binding</keyword>
<dbReference type="CDD" id="cd18787">
    <property type="entry name" value="SF2_C_DEAD"/>
    <property type="match status" value="1"/>
</dbReference>
<dbReference type="GO" id="GO:0005524">
    <property type="term" value="F:ATP binding"/>
    <property type="evidence" value="ECO:0007669"/>
    <property type="project" value="UniProtKB-KW"/>
</dbReference>
<dbReference type="InterPro" id="IPR001650">
    <property type="entry name" value="Helicase_C-like"/>
</dbReference>
<evidence type="ECO:0000313" key="9">
    <source>
        <dbReference type="Proteomes" id="UP000515928"/>
    </source>
</evidence>
<keyword evidence="1" id="KW-0547">Nucleotide-binding</keyword>
<sequence>MNELSQKLFEKNNFVELTSVQEKVLKEIKTNRDLIVKSDTGTGKTHAFLFAILEKINPDLNQTQALILAPTRELAMQINNFARDIIEVEPKISIELAIGGMDNKRLESKMAKQPHILITTPGKFIDILSWNVLRVDTIKVCIIDETDMMLDYGFIDEVDTIASRLLTETTFMLFSATIPSGLRSFIKKYLHHPIEIVSTEEKLKPRIEHILVNRRHRNSEEAVLDILSVINPLLVIIFTNTKTEAVEIARYLRDYGIDCVEIHGDVDDRGRKQVMSRIHSKKVQYIVATDLAARGIDLPEISHVINVGLPTHDLSFYTHRSGRTGRSGREGYCISIVGPKDQNSVSKLMKSNVVFNYMKIEKGTLVPARPFYNIEKRTKKVDPEVAQILNRKKIKVKPGYKVKRKREIDDMMSRKKRAMIREEIRLQKKERAKAKQKEREM</sequence>
<dbReference type="CDD" id="cd00268">
    <property type="entry name" value="DEADc"/>
    <property type="match status" value="1"/>
</dbReference>
<evidence type="ECO:0000256" key="5">
    <source>
        <dbReference type="ARBA" id="ARBA00038437"/>
    </source>
</evidence>
<evidence type="ECO:0000256" key="3">
    <source>
        <dbReference type="ARBA" id="ARBA00022806"/>
    </source>
</evidence>
<dbReference type="SMART" id="SM00487">
    <property type="entry name" value="DEXDc"/>
    <property type="match status" value="1"/>
</dbReference>
<feature type="domain" description="Helicase ATP-binding" evidence="6">
    <location>
        <begin position="25"/>
        <end position="196"/>
    </location>
</feature>
<dbReference type="InterPro" id="IPR011545">
    <property type="entry name" value="DEAD/DEAH_box_helicase_dom"/>
</dbReference>
<dbReference type="PANTHER" id="PTHR47959:SF1">
    <property type="entry name" value="ATP-DEPENDENT RNA HELICASE DBPA"/>
    <property type="match status" value="1"/>
</dbReference>
<name>A0A7G9RXV8_9FIRM</name>
<dbReference type="SUPFAM" id="SSF52540">
    <property type="entry name" value="P-loop containing nucleoside triphosphate hydrolases"/>
    <property type="match status" value="1"/>
</dbReference>
<dbReference type="InterPro" id="IPR044742">
    <property type="entry name" value="DEAD/DEAH_RhlB"/>
</dbReference>
<dbReference type="PANTHER" id="PTHR47959">
    <property type="entry name" value="ATP-DEPENDENT RNA HELICASE RHLE-RELATED"/>
    <property type="match status" value="1"/>
</dbReference>
<dbReference type="InterPro" id="IPR014001">
    <property type="entry name" value="Helicase_ATP-bd"/>
</dbReference>
<dbReference type="Proteomes" id="UP000515928">
    <property type="component" value="Chromosome"/>
</dbReference>
<proteinExistence type="inferred from homology"/>
<dbReference type="InterPro" id="IPR027417">
    <property type="entry name" value="P-loop_NTPase"/>
</dbReference>
<dbReference type="Gene3D" id="3.40.50.300">
    <property type="entry name" value="P-loop containing nucleotide triphosphate hydrolases"/>
    <property type="match status" value="2"/>
</dbReference>
<dbReference type="PROSITE" id="PS51194">
    <property type="entry name" value="HELICASE_CTER"/>
    <property type="match status" value="1"/>
</dbReference>
<keyword evidence="2" id="KW-0378">Hydrolase</keyword>
<dbReference type="GO" id="GO:0003724">
    <property type="term" value="F:RNA helicase activity"/>
    <property type="evidence" value="ECO:0007669"/>
    <property type="project" value="TreeGrafter"/>
</dbReference>
<evidence type="ECO:0000256" key="4">
    <source>
        <dbReference type="ARBA" id="ARBA00022840"/>
    </source>
</evidence>
<dbReference type="KEGG" id="eio:H9L01_08655"/>
<dbReference type="InterPro" id="IPR050079">
    <property type="entry name" value="DEAD_box_RNA_helicase"/>
</dbReference>
<gene>
    <name evidence="8" type="ORF">H9L01_08655</name>
</gene>
<dbReference type="GO" id="GO:0005829">
    <property type="term" value="C:cytosol"/>
    <property type="evidence" value="ECO:0007669"/>
    <property type="project" value="TreeGrafter"/>
</dbReference>
<keyword evidence="9" id="KW-1185">Reference proteome</keyword>
<dbReference type="RefSeq" id="WP_187533562.1">
    <property type="nucleotide sequence ID" value="NZ_CBCSHU010000004.1"/>
</dbReference>
<evidence type="ECO:0000256" key="1">
    <source>
        <dbReference type="ARBA" id="ARBA00022741"/>
    </source>
</evidence>
<dbReference type="Pfam" id="PF00270">
    <property type="entry name" value="DEAD"/>
    <property type="match status" value="1"/>
</dbReference>
<comment type="similarity">
    <text evidence="5">Belongs to the DEAD box helicase family.</text>
</comment>
<dbReference type="GO" id="GO:0003676">
    <property type="term" value="F:nucleic acid binding"/>
    <property type="evidence" value="ECO:0007669"/>
    <property type="project" value="InterPro"/>
</dbReference>
<reference evidence="8 9" key="1">
    <citation type="submission" date="2020-08" db="EMBL/GenBank/DDBJ databases">
        <title>Genome sequence of Erysipelothrix inopinata DSM 15511T.</title>
        <authorList>
            <person name="Hyun D.-W."/>
            <person name="Bae J.-W."/>
        </authorList>
    </citation>
    <scope>NUCLEOTIDE SEQUENCE [LARGE SCALE GENOMIC DNA]</scope>
    <source>
        <strain evidence="8 9">DSM 15511</strain>
    </source>
</reference>
<feature type="domain" description="Helicase C-terminal" evidence="7">
    <location>
        <begin position="225"/>
        <end position="382"/>
    </location>
</feature>
<protein>
    <submittedName>
        <fullName evidence="8">DEAD/DEAH box helicase</fullName>
    </submittedName>
</protein>
<evidence type="ECO:0000313" key="8">
    <source>
        <dbReference type="EMBL" id="QNN60433.1"/>
    </source>
</evidence>
<dbReference type="EMBL" id="CP060715">
    <property type="protein sequence ID" value="QNN60433.1"/>
    <property type="molecule type" value="Genomic_DNA"/>
</dbReference>
<evidence type="ECO:0000259" key="7">
    <source>
        <dbReference type="PROSITE" id="PS51194"/>
    </source>
</evidence>
<dbReference type="AlphaFoldDB" id="A0A7G9RXV8"/>
<organism evidence="8 9">
    <name type="scientific">Erysipelothrix inopinata</name>
    <dbReference type="NCBI Taxonomy" id="225084"/>
    <lineage>
        <taxon>Bacteria</taxon>
        <taxon>Bacillati</taxon>
        <taxon>Bacillota</taxon>
        <taxon>Erysipelotrichia</taxon>
        <taxon>Erysipelotrichales</taxon>
        <taxon>Erysipelotrichaceae</taxon>
        <taxon>Erysipelothrix</taxon>
    </lineage>
</organism>
<keyword evidence="3 8" id="KW-0347">Helicase</keyword>
<evidence type="ECO:0000256" key="2">
    <source>
        <dbReference type="ARBA" id="ARBA00022801"/>
    </source>
</evidence>
<dbReference type="PROSITE" id="PS51192">
    <property type="entry name" value="HELICASE_ATP_BIND_1"/>
    <property type="match status" value="1"/>
</dbReference>
<evidence type="ECO:0000259" key="6">
    <source>
        <dbReference type="PROSITE" id="PS51192"/>
    </source>
</evidence>
<dbReference type="SMART" id="SM00490">
    <property type="entry name" value="HELICc"/>
    <property type="match status" value="1"/>
</dbReference>
<dbReference type="Pfam" id="PF00271">
    <property type="entry name" value="Helicase_C"/>
    <property type="match status" value="1"/>
</dbReference>